<keyword evidence="2" id="KW-0540">Nuclease</keyword>
<proteinExistence type="predicted"/>
<evidence type="ECO:0000256" key="1">
    <source>
        <dbReference type="SAM" id="MobiDB-lite"/>
    </source>
</evidence>
<dbReference type="EMBL" id="CADCUB010000146">
    <property type="protein sequence ID" value="CAA9352124.1"/>
    <property type="molecule type" value="Genomic_DNA"/>
</dbReference>
<feature type="compositionally biased region" description="Low complexity" evidence="1">
    <location>
        <begin position="8"/>
        <end position="48"/>
    </location>
</feature>
<feature type="region of interest" description="Disordered" evidence="1">
    <location>
        <begin position="1"/>
        <end position="251"/>
    </location>
</feature>
<keyword evidence="2" id="KW-0269">Exonuclease</keyword>
<feature type="region of interest" description="Disordered" evidence="1">
    <location>
        <begin position="274"/>
        <end position="299"/>
    </location>
</feature>
<feature type="compositionally biased region" description="Basic and acidic residues" evidence="1">
    <location>
        <begin position="114"/>
        <end position="127"/>
    </location>
</feature>
<protein>
    <submittedName>
        <fullName evidence="2">RecB family exonuclease</fullName>
    </submittedName>
</protein>
<organism evidence="2">
    <name type="scientific">uncultured Frankineae bacterium</name>
    <dbReference type="NCBI Taxonomy" id="437475"/>
    <lineage>
        <taxon>Bacteria</taxon>
        <taxon>Bacillati</taxon>
        <taxon>Actinomycetota</taxon>
        <taxon>Actinomycetes</taxon>
        <taxon>Frankiales</taxon>
        <taxon>environmental samples</taxon>
    </lineage>
</organism>
<feature type="compositionally biased region" description="Basic residues" evidence="1">
    <location>
        <begin position="128"/>
        <end position="137"/>
    </location>
</feature>
<feature type="compositionally biased region" description="Basic residues" evidence="1">
    <location>
        <begin position="96"/>
        <end position="106"/>
    </location>
</feature>
<keyword evidence="2" id="KW-0378">Hydrolase</keyword>
<feature type="compositionally biased region" description="Basic residues" evidence="1">
    <location>
        <begin position="234"/>
        <end position="250"/>
    </location>
</feature>
<feature type="non-terminal residue" evidence="2">
    <location>
        <position position="1"/>
    </location>
</feature>
<feature type="compositionally biased region" description="Basic residues" evidence="1">
    <location>
        <begin position="213"/>
        <end position="222"/>
    </location>
</feature>
<dbReference type="GO" id="GO:0004527">
    <property type="term" value="F:exonuclease activity"/>
    <property type="evidence" value="ECO:0007669"/>
    <property type="project" value="UniProtKB-KW"/>
</dbReference>
<feature type="compositionally biased region" description="Basic and acidic residues" evidence="1">
    <location>
        <begin position="79"/>
        <end position="88"/>
    </location>
</feature>
<feature type="non-terminal residue" evidence="2">
    <location>
        <position position="299"/>
    </location>
</feature>
<reference evidence="2" key="1">
    <citation type="submission" date="2020-02" db="EMBL/GenBank/DDBJ databases">
        <authorList>
            <person name="Meier V. D."/>
        </authorList>
    </citation>
    <scope>NUCLEOTIDE SEQUENCE</scope>
    <source>
        <strain evidence="2">AVDCRST_MAG07</strain>
    </source>
</reference>
<dbReference type="AlphaFoldDB" id="A0A6J4M946"/>
<evidence type="ECO:0000313" key="2">
    <source>
        <dbReference type="EMBL" id="CAA9352124.1"/>
    </source>
</evidence>
<feature type="compositionally biased region" description="Low complexity" evidence="1">
    <location>
        <begin position="223"/>
        <end position="233"/>
    </location>
</feature>
<feature type="compositionally biased region" description="Basic and acidic residues" evidence="1">
    <location>
        <begin position="290"/>
        <end position="299"/>
    </location>
</feature>
<name>A0A6J4M946_9ACTN</name>
<feature type="compositionally biased region" description="Low complexity" evidence="1">
    <location>
        <begin position="59"/>
        <end position="78"/>
    </location>
</feature>
<sequence>GGRDPRRAPAARARGDAAAPVRLHPLAADDLAGLPAPLPADLPRAPARGARERLGAQDAGRSGARRAGPVVVRAARTTHAADRPDAPRARLAPGRRSARRLRRRRAVGAVAGPRRGDGRALRRDARPGRRAGGRRTHRLDAHGRARPQRPGRPARPAGRRAGGRRLQDRPYARRGRRRPRLPDPRAVRAGRRPHPARPVHPRRAAPPADRTGRRARPQRRLAGRPPRAGGVARRPGHVGHRGRGGGHRCRPGVPAAHVLDLRLVRLPARVPCRSGRRGCSAPPVGRARRRTADLRRGGV</sequence>
<accession>A0A6J4M946</accession>
<feature type="compositionally biased region" description="Basic residues" evidence="1">
    <location>
        <begin position="188"/>
        <end position="203"/>
    </location>
</feature>
<gene>
    <name evidence="2" type="ORF">AVDCRST_MAG07-3062</name>
</gene>